<keyword evidence="2" id="KW-0808">Transferase</keyword>
<feature type="region of interest" description="Disordered" evidence="6">
    <location>
        <begin position="41"/>
        <end position="125"/>
    </location>
</feature>
<dbReference type="Pfam" id="PF00069">
    <property type="entry name" value="Pkinase"/>
    <property type="match status" value="1"/>
</dbReference>
<dbReference type="InParanoid" id="S2JFF9"/>
<dbReference type="OMA" id="HARSQGD"/>
<dbReference type="InterPro" id="IPR000719">
    <property type="entry name" value="Prot_kinase_dom"/>
</dbReference>
<dbReference type="PROSITE" id="PS00108">
    <property type="entry name" value="PROTEIN_KINASE_ST"/>
    <property type="match status" value="1"/>
</dbReference>
<dbReference type="GO" id="GO:0005634">
    <property type="term" value="C:nucleus"/>
    <property type="evidence" value="ECO:0007669"/>
    <property type="project" value="TreeGrafter"/>
</dbReference>
<feature type="region of interest" description="Disordered" evidence="6">
    <location>
        <begin position="633"/>
        <end position="675"/>
    </location>
</feature>
<protein>
    <submittedName>
        <fullName evidence="8">CMGC/DYRK/YAK protein kinase</fullName>
    </submittedName>
</protein>
<keyword evidence="3" id="KW-0547">Nucleotide-binding</keyword>
<feature type="compositionally biased region" description="Low complexity" evidence="6">
    <location>
        <begin position="44"/>
        <end position="53"/>
    </location>
</feature>
<dbReference type="Gene3D" id="3.30.200.20">
    <property type="entry name" value="Phosphorylase Kinase, domain 1"/>
    <property type="match status" value="1"/>
</dbReference>
<evidence type="ECO:0000256" key="3">
    <source>
        <dbReference type="ARBA" id="ARBA00022741"/>
    </source>
</evidence>
<reference evidence="9" key="1">
    <citation type="submission" date="2013-05" db="EMBL/GenBank/DDBJ databases">
        <title>The Genome sequence of Mucor circinelloides f. circinelloides 1006PhL.</title>
        <authorList>
            <consortium name="The Broad Institute Genomics Platform"/>
            <person name="Cuomo C."/>
            <person name="Earl A."/>
            <person name="Findley K."/>
            <person name="Lee S.C."/>
            <person name="Walker B."/>
            <person name="Young S."/>
            <person name="Zeng Q."/>
            <person name="Gargeya S."/>
            <person name="Fitzgerald M."/>
            <person name="Haas B."/>
            <person name="Abouelleil A."/>
            <person name="Allen A.W."/>
            <person name="Alvarado L."/>
            <person name="Arachchi H.M."/>
            <person name="Berlin A.M."/>
            <person name="Chapman S.B."/>
            <person name="Gainer-Dewar J."/>
            <person name="Goldberg J."/>
            <person name="Griggs A."/>
            <person name="Gujja S."/>
            <person name="Hansen M."/>
            <person name="Howarth C."/>
            <person name="Imamovic A."/>
            <person name="Ireland A."/>
            <person name="Larimer J."/>
            <person name="McCowan C."/>
            <person name="Murphy C."/>
            <person name="Pearson M."/>
            <person name="Poon T.W."/>
            <person name="Priest M."/>
            <person name="Roberts A."/>
            <person name="Saif S."/>
            <person name="Shea T."/>
            <person name="Sisk P."/>
            <person name="Sykes S."/>
            <person name="Wortman J."/>
            <person name="Nusbaum C."/>
            <person name="Birren B."/>
        </authorList>
    </citation>
    <scope>NUCLEOTIDE SEQUENCE [LARGE SCALE GENOMIC DNA]</scope>
    <source>
        <strain evidence="9">1006PhL</strain>
    </source>
</reference>
<dbReference type="STRING" id="1220926.S2JFF9"/>
<feature type="domain" description="Protein kinase" evidence="7">
    <location>
        <begin position="268"/>
        <end position="617"/>
    </location>
</feature>
<evidence type="ECO:0000256" key="2">
    <source>
        <dbReference type="ARBA" id="ARBA00022679"/>
    </source>
</evidence>
<evidence type="ECO:0000256" key="6">
    <source>
        <dbReference type="SAM" id="MobiDB-lite"/>
    </source>
</evidence>
<dbReference type="SUPFAM" id="SSF56112">
    <property type="entry name" value="Protein kinase-like (PK-like)"/>
    <property type="match status" value="1"/>
</dbReference>
<keyword evidence="1" id="KW-0723">Serine/threonine-protein kinase</keyword>
<dbReference type="InterPro" id="IPR008271">
    <property type="entry name" value="Ser/Thr_kinase_AS"/>
</dbReference>
<feature type="region of interest" description="Disordered" evidence="6">
    <location>
        <begin position="690"/>
        <end position="716"/>
    </location>
</feature>
<dbReference type="SMART" id="SM00220">
    <property type="entry name" value="S_TKc"/>
    <property type="match status" value="1"/>
</dbReference>
<evidence type="ECO:0000259" key="7">
    <source>
        <dbReference type="PROSITE" id="PS50011"/>
    </source>
</evidence>
<keyword evidence="5" id="KW-0067">ATP-binding</keyword>
<feature type="compositionally biased region" description="Polar residues" evidence="6">
    <location>
        <begin position="697"/>
        <end position="708"/>
    </location>
</feature>
<evidence type="ECO:0000256" key="4">
    <source>
        <dbReference type="ARBA" id="ARBA00022777"/>
    </source>
</evidence>
<evidence type="ECO:0000256" key="1">
    <source>
        <dbReference type="ARBA" id="ARBA00022527"/>
    </source>
</evidence>
<dbReference type="GO" id="GO:0004713">
    <property type="term" value="F:protein tyrosine kinase activity"/>
    <property type="evidence" value="ECO:0007669"/>
    <property type="project" value="TreeGrafter"/>
</dbReference>
<feature type="region of interest" description="Disordered" evidence="6">
    <location>
        <begin position="749"/>
        <end position="835"/>
    </location>
</feature>
<name>S2JFF9_MUCC1</name>
<keyword evidence="4 8" id="KW-0418">Kinase</keyword>
<organism evidence="8 9">
    <name type="scientific">Mucor circinelloides f. circinelloides (strain 1006PhL)</name>
    <name type="common">Mucormycosis agent</name>
    <name type="synonym">Calyptromyces circinelloides</name>
    <dbReference type="NCBI Taxonomy" id="1220926"/>
    <lineage>
        <taxon>Eukaryota</taxon>
        <taxon>Fungi</taxon>
        <taxon>Fungi incertae sedis</taxon>
        <taxon>Mucoromycota</taxon>
        <taxon>Mucoromycotina</taxon>
        <taxon>Mucoromycetes</taxon>
        <taxon>Mucorales</taxon>
        <taxon>Mucorineae</taxon>
        <taxon>Mucoraceae</taxon>
        <taxon>Mucor</taxon>
    </lineage>
</organism>
<feature type="compositionally biased region" description="Basic and acidic residues" evidence="6">
    <location>
        <begin position="799"/>
        <end position="808"/>
    </location>
</feature>
<evidence type="ECO:0000313" key="8">
    <source>
        <dbReference type="EMBL" id="EPB88619.1"/>
    </source>
</evidence>
<dbReference type="PANTHER" id="PTHR24058:SF17">
    <property type="entry name" value="HOMEODOMAIN INTERACTING PROTEIN KINASE, ISOFORM D"/>
    <property type="match status" value="1"/>
</dbReference>
<dbReference type="GO" id="GO:0004674">
    <property type="term" value="F:protein serine/threonine kinase activity"/>
    <property type="evidence" value="ECO:0007669"/>
    <property type="project" value="UniProtKB-KW"/>
</dbReference>
<dbReference type="VEuPathDB" id="FungiDB:HMPREF1544_04612"/>
<sequence>MNNFEQRGKKLYAASLAAGNISFRDTSQRMRDSQFTLGSVASESHNNSSFSFHGRPLDTSNTSIKKGARVVAQPTHQQQQNSSEDDDEDSDWDSEPELEVARVQEAARLSRRVPSIRNNSKSTMATTYQHAPVTNQPKSNGAGSSPFYCQEIGPQLDLGYQWPQQPLYETNGFVKVSTGNTSSRQRQVDRMLLARRQKYKNALLSMTVNLKDTYSAKNPNFAYDQSKIPKRILTKPSKPVRNEMNDNENYDYILKVNEILGHDPNYQYRVIDLLGQGTFGQVVKCERISTGELFSVKVIKNKSAYKTQSCMEIEILKKLNQQLDPDDKHHILRLHHIFSHKHHLCLVFELLSYNLYDLIGHNRYKGFAPEKVRAFAVQILDTLCLLKEAKIIHCDLKPENILLESEKSLTIKVIDFGSSCHEANRIYTYIQSRFYRSPEVLLNMRYTGAIDMWSFGCIVAELFLGLPLFPGSSEYNQLFRIVEMLGVPSKDMLSKGRNTNNFFNKKQIGPDDYEYELKSREQYSQENNKNELPRKKYFPQTKLKDIIMMFNNGKPSLSKEEERRRAAAGSSYYLKEDEEKQKEIEARLCILDFLYGVLELNPLKRWTPQQALQHPFITQKPYTGPFKPDDQIKSMFPSTSNSLTALDVTNDKPSGSLRSNRRRAESMGKPTAPEQIQIIAKKIQSPISKYPKEHNHSQQQHENYSKQPPSDAYRQRNTRSQGDYVGLLPPEVPSTAVKERKVKISQQIKVRTGSHESMRVPPTDGQTVRGGLDGENRAGSKYNVRKAHAGEAAGGLLMMRRDDSDDRVPQASTSTTKRTMAGAFKRRSNNNVVKP</sequence>
<gene>
    <name evidence="8" type="ORF">HMPREF1544_04612</name>
</gene>
<dbReference type="InterPro" id="IPR050494">
    <property type="entry name" value="Ser_Thr_dual-spec_kinase"/>
</dbReference>
<proteinExistence type="predicted"/>
<dbReference type="PROSITE" id="PS50011">
    <property type="entry name" value="PROTEIN_KINASE_DOM"/>
    <property type="match status" value="1"/>
</dbReference>
<dbReference type="InterPro" id="IPR011009">
    <property type="entry name" value="Kinase-like_dom_sf"/>
</dbReference>
<dbReference type="AlphaFoldDB" id="S2JFF9"/>
<dbReference type="GO" id="GO:0005737">
    <property type="term" value="C:cytoplasm"/>
    <property type="evidence" value="ECO:0007669"/>
    <property type="project" value="TreeGrafter"/>
</dbReference>
<dbReference type="Proteomes" id="UP000014254">
    <property type="component" value="Unassembled WGS sequence"/>
</dbReference>
<dbReference type="EMBL" id="KE123948">
    <property type="protein sequence ID" value="EPB88619.1"/>
    <property type="molecule type" value="Genomic_DNA"/>
</dbReference>
<dbReference type="PANTHER" id="PTHR24058">
    <property type="entry name" value="DUAL SPECIFICITY PROTEIN KINASE"/>
    <property type="match status" value="1"/>
</dbReference>
<feature type="compositionally biased region" description="Acidic residues" evidence="6">
    <location>
        <begin position="83"/>
        <end position="98"/>
    </location>
</feature>
<dbReference type="OrthoDB" id="9332038at2759"/>
<evidence type="ECO:0000313" key="9">
    <source>
        <dbReference type="Proteomes" id="UP000014254"/>
    </source>
</evidence>
<feature type="compositionally biased region" description="Polar residues" evidence="6">
    <location>
        <begin position="116"/>
        <end position="125"/>
    </location>
</feature>
<accession>S2JFF9</accession>
<keyword evidence="9" id="KW-1185">Reference proteome</keyword>
<evidence type="ECO:0000256" key="5">
    <source>
        <dbReference type="ARBA" id="ARBA00022840"/>
    </source>
</evidence>
<dbReference type="eggNOG" id="KOG0667">
    <property type="taxonomic scope" value="Eukaryota"/>
</dbReference>
<dbReference type="GO" id="GO:0005524">
    <property type="term" value="F:ATP binding"/>
    <property type="evidence" value="ECO:0007669"/>
    <property type="project" value="UniProtKB-KW"/>
</dbReference>
<dbReference type="Gene3D" id="1.10.510.10">
    <property type="entry name" value="Transferase(Phosphotransferase) domain 1"/>
    <property type="match status" value="1"/>
</dbReference>